<keyword evidence="4" id="KW-1185">Reference proteome</keyword>
<feature type="region of interest" description="Disordered" evidence="2">
    <location>
        <begin position="621"/>
        <end position="663"/>
    </location>
</feature>
<feature type="compositionally biased region" description="Gly residues" evidence="2">
    <location>
        <begin position="640"/>
        <end position="663"/>
    </location>
</feature>
<dbReference type="RefSeq" id="XP_042922220.1">
    <property type="nucleotide sequence ID" value="XM_043065219.1"/>
</dbReference>
<accession>A0A2K3DHW4</accession>
<feature type="region of interest" description="Disordered" evidence="2">
    <location>
        <begin position="956"/>
        <end position="993"/>
    </location>
</feature>
<gene>
    <name evidence="3" type="ORF">CHLRE_08g378500v5</name>
</gene>
<feature type="compositionally biased region" description="Low complexity" evidence="2">
    <location>
        <begin position="1289"/>
        <end position="1307"/>
    </location>
</feature>
<feature type="compositionally biased region" description="Basic residues" evidence="2">
    <location>
        <begin position="628"/>
        <end position="639"/>
    </location>
</feature>
<feature type="compositionally biased region" description="Gly residues" evidence="2">
    <location>
        <begin position="958"/>
        <end position="969"/>
    </location>
</feature>
<feature type="compositionally biased region" description="Low complexity" evidence="2">
    <location>
        <begin position="856"/>
        <end position="896"/>
    </location>
</feature>
<feature type="region of interest" description="Disordered" evidence="2">
    <location>
        <begin position="1106"/>
        <end position="1168"/>
    </location>
</feature>
<dbReference type="InterPro" id="IPR016024">
    <property type="entry name" value="ARM-type_fold"/>
</dbReference>
<dbReference type="InParanoid" id="A0A2K3DHW4"/>
<evidence type="ECO:0000256" key="2">
    <source>
        <dbReference type="SAM" id="MobiDB-lite"/>
    </source>
</evidence>
<dbReference type="SUPFAM" id="SSF48371">
    <property type="entry name" value="ARM repeat"/>
    <property type="match status" value="1"/>
</dbReference>
<reference evidence="3 4" key="1">
    <citation type="journal article" date="2007" name="Science">
        <title>The Chlamydomonas genome reveals the evolution of key animal and plant functions.</title>
        <authorList>
            <person name="Merchant S.S."/>
            <person name="Prochnik S.E."/>
            <person name="Vallon O."/>
            <person name="Harris E.H."/>
            <person name="Karpowicz S.J."/>
            <person name="Witman G.B."/>
            <person name="Terry A."/>
            <person name="Salamov A."/>
            <person name="Fritz-Laylin L.K."/>
            <person name="Marechal-Drouard L."/>
            <person name="Marshall W.F."/>
            <person name="Qu L.H."/>
            <person name="Nelson D.R."/>
            <person name="Sanderfoot A.A."/>
            <person name="Spalding M.H."/>
            <person name="Kapitonov V.V."/>
            <person name="Ren Q."/>
            <person name="Ferris P."/>
            <person name="Lindquist E."/>
            <person name="Shapiro H."/>
            <person name="Lucas S.M."/>
            <person name="Grimwood J."/>
            <person name="Schmutz J."/>
            <person name="Cardol P."/>
            <person name="Cerutti H."/>
            <person name="Chanfreau G."/>
            <person name="Chen C.L."/>
            <person name="Cognat V."/>
            <person name="Croft M.T."/>
            <person name="Dent R."/>
            <person name="Dutcher S."/>
            <person name="Fernandez E."/>
            <person name="Fukuzawa H."/>
            <person name="Gonzalez-Ballester D."/>
            <person name="Gonzalez-Halphen D."/>
            <person name="Hallmann A."/>
            <person name="Hanikenne M."/>
            <person name="Hippler M."/>
            <person name="Inwood W."/>
            <person name="Jabbari K."/>
            <person name="Kalanon M."/>
            <person name="Kuras R."/>
            <person name="Lefebvre P.A."/>
            <person name="Lemaire S.D."/>
            <person name="Lobanov A.V."/>
            <person name="Lohr M."/>
            <person name="Manuell A."/>
            <person name="Meier I."/>
            <person name="Mets L."/>
            <person name="Mittag M."/>
            <person name="Mittelmeier T."/>
            <person name="Moroney J.V."/>
            <person name="Moseley J."/>
            <person name="Napoli C."/>
            <person name="Nedelcu A.M."/>
            <person name="Niyogi K."/>
            <person name="Novoselov S.V."/>
            <person name="Paulsen I.T."/>
            <person name="Pazour G."/>
            <person name="Purton S."/>
            <person name="Ral J.P."/>
            <person name="Riano-Pachon D.M."/>
            <person name="Riekhof W."/>
            <person name="Rymarquis L."/>
            <person name="Schroda M."/>
            <person name="Stern D."/>
            <person name="Umen J."/>
            <person name="Willows R."/>
            <person name="Wilson N."/>
            <person name="Zimmer S.L."/>
            <person name="Allmer J."/>
            <person name="Balk J."/>
            <person name="Bisova K."/>
            <person name="Chen C.J."/>
            <person name="Elias M."/>
            <person name="Gendler K."/>
            <person name="Hauser C."/>
            <person name="Lamb M.R."/>
            <person name="Ledford H."/>
            <person name="Long J.C."/>
            <person name="Minagawa J."/>
            <person name="Page M.D."/>
            <person name="Pan J."/>
            <person name="Pootakham W."/>
            <person name="Roje S."/>
            <person name="Rose A."/>
            <person name="Stahlberg E."/>
            <person name="Terauchi A.M."/>
            <person name="Yang P."/>
            <person name="Ball S."/>
            <person name="Bowler C."/>
            <person name="Dieckmann C.L."/>
            <person name="Gladyshev V.N."/>
            <person name="Green P."/>
            <person name="Jorgensen R."/>
            <person name="Mayfield S."/>
            <person name="Mueller-Roeber B."/>
            <person name="Rajamani S."/>
            <person name="Sayre R.T."/>
            <person name="Brokstein P."/>
            <person name="Dubchak I."/>
            <person name="Goodstein D."/>
            <person name="Hornick L."/>
            <person name="Huang Y.W."/>
            <person name="Jhaveri J."/>
            <person name="Luo Y."/>
            <person name="Martinez D."/>
            <person name="Ngau W.C."/>
            <person name="Otillar B."/>
            <person name="Poliakov A."/>
            <person name="Porter A."/>
            <person name="Szajkowski L."/>
            <person name="Werner G."/>
            <person name="Zhou K."/>
            <person name="Grigoriev I.V."/>
            <person name="Rokhsar D.S."/>
            <person name="Grossman A.R."/>
        </authorList>
    </citation>
    <scope>NUCLEOTIDE SEQUENCE [LARGE SCALE GENOMIC DNA]</scope>
    <source>
        <strain evidence="4">CC-503</strain>
    </source>
</reference>
<proteinExistence type="predicted"/>
<feature type="compositionally biased region" description="Low complexity" evidence="2">
    <location>
        <begin position="904"/>
        <end position="920"/>
    </location>
</feature>
<dbReference type="Gramene" id="PNW80115">
    <property type="protein sequence ID" value="PNW80115"/>
    <property type="gene ID" value="CHLRE_08g378500v5"/>
</dbReference>
<dbReference type="KEGG" id="cre:CHLRE_08g378500v5"/>
<organism evidence="3 4">
    <name type="scientific">Chlamydomonas reinhardtii</name>
    <name type="common">Chlamydomonas smithii</name>
    <dbReference type="NCBI Taxonomy" id="3055"/>
    <lineage>
        <taxon>Eukaryota</taxon>
        <taxon>Viridiplantae</taxon>
        <taxon>Chlorophyta</taxon>
        <taxon>core chlorophytes</taxon>
        <taxon>Chlorophyceae</taxon>
        <taxon>CS clade</taxon>
        <taxon>Chlamydomonadales</taxon>
        <taxon>Chlamydomonadaceae</taxon>
        <taxon>Chlamydomonas</taxon>
    </lineage>
</organism>
<name>A0A2K3DHW4_CHLRE</name>
<sequence>MASQGTLAEALGCIEEVARDLVFYETPLYKQATEQAILAKCQTSLEKCRPVLIANAEAITNADWRNIASLVGPLAHCLLVPATPQYTASAKARHSSASAVAVLASLSSTTERAKVILTAALEAGVVDAFVGTLRHSLRHPNPDRVVRAMLYKMIDTLMGLACYASLAHQQVLVSKDVADVCLELLTSPATEPESKLLASKTLYNMLVTPPGGVVQALRTSKVTALNAQLQQLAALVPDPVSAATSALAVGGGGGPTKAISMPPLLAAIMTWVWFLPDYILDHLIESLTSLLARVVVLVWPQGCPGIPVRLGAAGGAAAGSGGGAAGEEGGLGGGAAGGEAEPVAGPLQAAQQSLPNRSLRQALTNCFAALCCSAVPTDPRLARCLRGSRLPGTAAGGLEEFDGGLELLGGSPGPGVFDTALPARLVRVLFEGRPDGVEVKVALELLDELFAAADSAASAAGAAGGGAAAAHPSYIGGAGGGGGGGANPNEGLADLLAEDCLSAGLLRAMSDLAVFPAMRTEVGLQGLSAYVRLSSKLVKRAAASTAGLTPGTPGGLAARLRDSGVPASVAYIAFWPGGKLNLKLEALMALHELVQLDVAAAEAVVALPNFAVALVNTLLGGDPETRKPPKKSGGSKKKGGGGGGGGGSGGGGGRGGEMNAGVEGGRSLRDQIQDASLDVLSVVLDVSRESDKVWQFLLESGLLSRLLQHLPAFPMAPGLTAACVPHLLPLLAHEDGAVQAAAARLLRSVVEDCVRYRRDSVDVEQGDDILRALLAAGPAIDTADAVAAQMAAARAAAAAAAAASSGGAAGEVAKVEPGAEGAAGAAVGPSGAEAAAAGAPAAAAGAAMMEGVEGAPPAATSAAAGPSGSAGTGAAAAAAPKAEPEAAAATASAPSSGGKGSGGKAAAADDGGPGTRAGTAEPEDAPELVDVTAQGLGIMCAALQSCLAAAQAQHTSAGSGGASRRGGGAAMPTASPRVSGGTGSPSKLGAGAAAAAPPVPVPLAFEAESVGLLRDLLLSVAALAEAASGLPAHGQVRRHVARAFAYAAPAVAELASCLQVTSAAPTGGVSMSGLDAWQHSELSAAAARAGGALAAVPVLDVALLPKPKPEEDEEEKPAVPANGRKRAVSNKRASKEALGAAAAAAADGTGPGSTAAAPPAKRQRTASLAAREAAAAAAAEAAAANAATTMQRGRSAAMMPADGPAGSPLLTAQRAHSGAADGAAGLLPSFPSAGARLPSSGRAHGGGGAAAVLPLPGMAAVRAPPPSGSAGGGFPEPSPSTSMDGMPRAASFNNGAPGSAAAGGAAGAAGARPSVADFKARFLDMKNQNTRLQEELDAAKKRAEAAEAAMQKLTAAAAARAKEVQRLKLQLKGSEDQAAALTVALTEAMRRLDLAEAAAAAAEAAAAGRAAAAGGGGAGGAAGLQDQLAARDAEIDRLLAENARLQRELEELNDIPL</sequence>
<feature type="region of interest" description="Disordered" evidence="2">
    <location>
        <begin position="856"/>
        <end position="925"/>
    </location>
</feature>
<dbReference type="Proteomes" id="UP000006906">
    <property type="component" value="Chromosome 8"/>
</dbReference>
<feature type="compositionally biased region" description="Low complexity" evidence="2">
    <location>
        <begin position="1137"/>
        <end position="1160"/>
    </location>
</feature>
<dbReference type="ExpressionAtlas" id="A0A2K3DHW4">
    <property type="expression patterns" value="baseline"/>
</dbReference>
<feature type="region of interest" description="Disordered" evidence="2">
    <location>
        <begin position="1193"/>
        <end position="1217"/>
    </location>
</feature>
<feature type="region of interest" description="Disordered" evidence="2">
    <location>
        <begin position="1261"/>
        <end position="1307"/>
    </location>
</feature>
<keyword evidence="1" id="KW-0175">Coiled coil</keyword>
<evidence type="ECO:0000256" key="1">
    <source>
        <dbReference type="SAM" id="Coils"/>
    </source>
</evidence>
<feature type="coiled-coil region" evidence="1">
    <location>
        <begin position="1315"/>
        <end position="1455"/>
    </location>
</feature>
<dbReference type="EMBL" id="CM008969">
    <property type="protein sequence ID" value="PNW80115.1"/>
    <property type="molecule type" value="Genomic_DNA"/>
</dbReference>
<evidence type="ECO:0000313" key="4">
    <source>
        <dbReference type="Proteomes" id="UP000006906"/>
    </source>
</evidence>
<dbReference type="GeneID" id="5719903"/>
<protein>
    <submittedName>
        <fullName evidence="3">Uncharacterized protein</fullName>
    </submittedName>
</protein>
<dbReference type="OrthoDB" id="548874at2759"/>
<evidence type="ECO:0000313" key="3">
    <source>
        <dbReference type="EMBL" id="PNW80115.1"/>
    </source>
</evidence>